<evidence type="ECO:0000313" key="2">
    <source>
        <dbReference type="Proteomes" id="UP000717328"/>
    </source>
</evidence>
<sequence>PSSPPMIYSSVAGIKHPNLNGNWICCDLLKEQEELEKGYTGGYVRLCSTLGPFMTHRRFRYTPALTLRGLFLQFLTFFSSTKVDQADGRVVYIGDYLLVQYELDAVLPTSQEQLEQLWHLSSSPEHIVDGSRPSTHTVEEGFSHKVKNITLPLRRIETVNPRWHSTYKLISKWQCKRCPYGSPALPVHRSTEGAPLITSSILPQRPPPCLLEILNDDILLELSKHLLSESLVSFSVAYPRFRRLVTTTHILLERELRCFFLRNPLRTSVLGIGIALDPTSRKLSSDFDWLSLEAFDTYGVRTSIQKRDFQFFLPLAFNRHHFERVEEHIWSHLATLDSAIRNAEKEFWNGGKPKYPRRMDPPKHQHETVGVVVKLMNNIVVALMQACDHVLEEPTGNQTSMVTLLHASEKAVTAYGHLFHLLLCLSRTTPLILEEAFDRLRLFIQVPKSRYKSSVPDLGELIVLITLVLAHPRAGNNPISWTTINGPFLEEAIVRNVRWVLKGHPVLEAMESGTSSYRLYHTFQASKTSLRLIMFQMAFLDTFVNTYSTRLSRLDDNYGFPDPDIPARMVEEVKAIYRVDTWTGFFHRVQYARGIALSQEDFSRMLRNAVNTSAKRKYHIPKRPRDMHLLWRDREELERKWLKSRSQ</sequence>
<dbReference type="OrthoDB" id="109543at2759"/>
<comment type="caution">
    <text evidence="1">The sequence shown here is derived from an EMBL/GenBank/DDBJ whole genome shotgun (WGS) entry which is preliminary data.</text>
</comment>
<dbReference type="AlphaFoldDB" id="A0A9P7K425"/>
<protein>
    <submittedName>
        <fullName evidence="1">Uncharacterized protein</fullName>
    </submittedName>
</protein>
<accession>A0A9P7K425</accession>
<dbReference type="EMBL" id="JABCKI010006411">
    <property type="protein sequence ID" value="KAG5634441.1"/>
    <property type="molecule type" value="Genomic_DNA"/>
</dbReference>
<feature type="non-terminal residue" evidence="1">
    <location>
        <position position="647"/>
    </location>
</feature>
<dbReference type="Proteomes" id="UP000717328">
    <property type="component" value="Unassembled WGS sequence"/>
</dbReference>
<keyword evidence="2" id="KW-1185">Reference proteome</keyword>
<reference evidence="1" key="1">
    <citation type="submission" date="2021-02" db="EMBL/GenBank/DDBJ databases">
        <authorList>
            <person name="Nieuwenhuis M."/>
            <person name="Van De Peppel L.J.J."/>
        </authorList>
    </citation>
    <scope>NUCLEOTIDE SEQUENCE</scope>
    <source>
        <strain evidence="1">D49</strain>
    </source>
</reference>
<organism evidence="1 2">
    <name type="scientific">Sphagnurus paluster</name>
    <dbReference type="NCBI Taxonomy" id="117069"/>
    <lineage>
        <taxon>Eukaryota</taxon>
        <taxon>Fungi</taxon>
        <taxon>Dikarya</taxon>
        <taxon>Basidiomycota</taxon>
        <taxon>Agaricomycotina</taxon>
        <taxon>Agaricomycetes</taxon>
        <taxon>Agaricomycetidae</taxon>
        <taxon>Agaricales</taxon>
        <taxon>Tricholomatineae</taxon>
        <taxon>Lyophyllaceae</taxon>
        <taxon>Sphagnurus</taxon>
    </lineage>
</organism>
<reference evidence="1" key="2">
    <citation type="submission" date="2021-10" db="EMBL/GenBank/DDBJ databases">
        <title>Phylogenomics reveals ancestral predisposition of the termite-cultivated fungus Termitomyces towards a domesticated lifestyle.</title>
        <authorList>
            <person name="Auxier B."/>
            <person name="Grum-Grzhimaylo A."/>
            <person name="Cardenas M.E."/>
            <person name="Lodge J.D."/>
            <person name="Laessoe T."/>
            <person name="Pedersen O."/>
            <person name="Smith M.E."/>
            <person name="Kuyper T.W."/>
            <person name="Franco-Molano E.A."/>
            <person name="Baroni T.J."/>
            <person name="Aanen D.K."/>
        </authorList>
    </citation>
    <scope>NUCLEOTIDE SEQUENCE</scope>
    <source>
        <strain evidence="1">D49</strain>
    </source>
</reference>
<proteinExistence type="predicted"/>
<gene>
    <name evidence="1" type="ORF">H0H81_001943</name>
</gene>
<evidence type="ECO:0000313" key="1">
    <source>
        <dbReference type="EMBL" id="KAG5634441.1"/>
    </source>
</evidence>
<name>A0A9P7K425_9AGAR</name>